<reference evidence="1 2" key="1">
    <citation type="submission" date="2015-06" db="EMBL/GenBank/DDBJ databases">
        <title>Draft genome sequence of Streptomyces leeuwenhoekii C58, which produces the novel lasso peptide, chaxapeptin.</title>
        <authorList>
            <person name="Yi Y."/>
            <person name="Hai D."/>
            <person name="Jaspars M."/>
            <person name="Sheng H."/>
            <person name="Rateb M.E."/>
            <person name="Bull A."/>
            <person name="Goodfellow M."/>
            <person name="Asenjo J.A."/>
            <person name="Ebel R."/>
        </authorList>
    </citation>
    <scope>NUCLEOTIDE SEQUENCE [LARGE SCALE GENOMIC DNA]</scope>
    <source>
        <strain evidence="1 2">C58</strain>
    </source>
</reference>
<organism evidence="1 2">
    <name type="scientific">Streptomyces leeuwenhoekii</name>
    <dbReference type="NCBI Taxonomy" id="1437453"/>
    <lineage>
        <taxon>Bacteria</taxon>
        <taxon>Bacillati</taxon>
        <taxon>Actinomycetota</taxon>
        <taxon>Actinomycetes</taxon>
        <taxon>Kitasatosporales</taxon>
        <taxon>Streptomycetaceae</taxon>
        <taxon>Streptomyces</taxon>
    </lineage>
</organism>
<evidence type="ECO:0000313" key="1">
    <source>
        <dbReference type="EMBL" id="KMS77464.1"/>
    </source>
</evidence>
<name>A0ABR5HV33_STRLW</name>
<evidence type="ECO:0000313" key="2">
    <source>
        <dbReference type="Proteomes" id="UP000037274"/>
    </source>
</evidence>
<sequence length="102" mass="11136">MAGARSVLDQLVPVVRSLAPVSWPVRLVEFPERLAEARPVVLVAAWPAVRVLVARLAEPQAQLAAAWWAAPVPEAWVVLRVQEPVVRAVPRVPEVWLARAAA</sequence>
<keyword evidence="2" id="KW-1185">Reference proteome</keyword>
<gene>
    <name evidence="1" type="ORF">ACH49_20570</name>
</gene>
<dbReference type="EMBL" id="LFEH01000080">
    <property type="protein sequence ID" value="KMS77464.1"/>
    <property type="molecule type" value="Genomic_DNA"/>
</dbReference>
<dbReference type="Proteomes" id="UP000037274">
    <property type="component" value="Unassembled WGS sequence"/>
</dbReference>
<comment type="caution">
    <text evidence="1">The sequence shown here is derived from an EMBL/GenBank/DDBJ whole genome shotgun (WGS) entry which is preliminary data.</text>
</comment>
<proteinExistence type="predicted"/>
<protein>
    <submittedName>
        <fullName evidence="1">Uncharacterized protein</fullName>
    </submittedName>
</protein>
<accession>A0ABR5HV33</accession>